<gene>
    <name evidence="1" type="ORF">L1987_48052</name>
</gene>
<protein>
    <submittedName>
        <fullName evidence="1">Uncharacterized protein</fullName>
    </submittedName>
</protein>
<dbReference type="EMBL" id="CM042033">
    <property type="protein sequence ID" value="KAI3773522.1"/>
    <property type="molecule type" value="Genomic_DNA"/>
</dbReference>
<evidence type="ECO:0000313" key="1">
    <source>
        <dbReference type="EMBL" id="KAI3773522.1"/>
    </source>
</evidence>
<dbReference type="Proteomes" id="UP001056120">
    <property type="component" value="Linkage Group LG16"/>
</dbReference>
<proteinExistence type="predicted"/>
<sequence length="380" mass="43762">MQKHKMGTDDGGSGPSNKKGGWKTVRHNILEGAPGTLDNIHDDSVAVHSVKIADREVKERSSRIQHVSKMLKYWTAVSKGQPTATHAFKGLMFIRRSAWNALDKKFDELTKESDGLLQRSRFGECIGMNKDSNDFAEGLFDSLCRRRNITGDKINKAQFMEVDKDEDGRITEDEVREIDKVEKLLKDAATRNKRERQHLSESSRHQHKPTHSPTRKQYEDLKYFLHDNWRRCWVVILWIGIMVGLFTWKYIQYKHRAVYDVLGVCVSIAKGAAETLKLNMAIMLLPFCRNTITWLRNKTKLGAVVPFDDNINFHQVIAVAIAIGVGLHAISHLACDFPRLIHATEEEYKLTHQFFEDQAKNYWHFMKEVVLEKEMILGIS</sequence>
<reference evidence="2" key="1">
    <citation type="journal article" date="2022" name="Mol. Ecol. Resour.">
        <title>The genomes of chicory, endive, great burdock and yacon provide insights into Asteraceae palaeo-polyploidization history and plant inulin production.</title>
        <authorList>
            <person name="Fan W."/>
            <person name="Wang S."/>
            <person name="Wang H."/>
            <person name="Wang A."/>
            <person name="Jiang F."/>
            <person name="Liu H."/>
            <person name="Zhao H."/>
            <person name="Xu D."/>
            <person name="Zhang Y."/>
        </authorList>
    </citation>
    <scope>NUCLEOTIDE SEQUENCE [LARGE SCALE GENOMIC DNA]</scope>
    <source>
        <strain evidence="2">cv. Yunnan</strain>
    </source>
</reference>
<accession>A0ACB9FQQ7</accession>
<organism evidence="1 2">
    <name type="scientific">Smallanthus sonchifolius</name>
    <dbReference type="NCBI Taxonomy" id="185202"/>
    <lineage>
        <taxon>Eukaryota</taxon>
        <taxon>Viridiplantae</taxon>
        <taxon>Streptophyta</taxon>
        <taxon>Embryophyta</taxon>
        <taxon>Tracheophyta</taxon>
        <taxon>Spermatophyta</taxon>
        <taxon>Magnoliopsida</taxon>
        <taxon>eudicotyledons</taxon>
        <taxon>Gunneridae</taxon>
        <taxon>Pentapetalae</taxon>
        <taxon>asterids</taxon>
        <taxon>campanulids</taxon>
        <taxon>Asterales</taxon>
        <taxon>Asteraceae</taxon>
        <taxon>Asteroideae</taxon>
        <taxon>Heliantheae alliance</taxon>
        <taxon>Millerieae</taxon>
        <taxon>Smallanthus</taxon>
    </lineage>
</organism>
<evidence type="ECO:0000313" key="2">
    <source>
        <dbReference type="Proteomes" id="UP001056120"/>
    </source>
</evidence>
<comment type="caution">
    <text evidence="1">The sequence shown here is derived from an EMBL/GenBank/DDBJ whole genome shotgun (WGS) entry which is preliminary data.</text>
</comment>
<keyword evidence="2" id="KW-1185">Reference proteome</keyword>
<reference evidence="1 2" key="2">
    <citation type="journal article" date="2022" name="Mol. Ecol. Resour.">
        <title>The genomes of chicory, endive, great burdock and yacon provide insights into Asteraceae paleo-polyploidization history and plant inulin production.</title>
        <authorList>
            <person name="Fan W."/>
            <person name="Wang S."/>
            <person name="Wang H."/>
            <person name="Wang A."/>
            <person name="Jiang F."/>
            <person name="Liu H."/>
            <person name="Zhao H."/>
            <person name="Xu D."/>
            <person name="Zhang Y."/>
        </authorList>
    </citation>
    <scope>NUCLEOTIDE SEQUENCE [LARGE SCALE GENOMIC DNA]</scope>
    <source>
        <strain evidence="2">cv. Yunnan</strain>
        <tissue evidence="1">Leaves</tissue>
    </source>
</reference>
<name>A0ACB9FQQ7_9ASTR</name>